<dbReference type="Proteomes" id="UP000054928">
    <property type="component" value="Unassembled WGS sequence"/>
</dbReference>
<dbReference type="RefSeq" id="XP_024575713.1">
    <property type="nucleotide sequence ID" value="XM_024724880.1"/>
</dbReference>
<dbReference type="EMBL" id="CCYD01000428">
    <property type="protein sequence ID" value="CEG39344.1"/>
    <property type="molecule type" value="Genomic_DNA"/>
</dbReference>
<proteinExistence type="predicted"/>
<reference evidence="2" key="1">
    <citation type="submission" date="2014-09" db="EMBL/GenBank/DDBJ databases">
        <authorList>
            <person name="Sharma Rahul"/>
            <person name="Thines Marco"/>
        </authorList>
    </citation>
    <scope>NUCLEOTIDE SEQUENCE [LARGE SCALE GENOMIC DNA]</scope>
</reference>
<evidence type="ECO:0000313" key="1">
    <source>
        <dbReference type="EMBL" id="CEG39344.1"/>
    </source>
</evidence>
<accession>A0A0P1AFQ2</accession>
<keyword evidence="2" id="KW-1185">Reference proteome</keyword>
<name>A0A0P1AFQ2_PLAHL</name>
<evidence type="ECO:0000313" key="2">
    <source>
        <dbReference type="Proteomes" id="UP000054928"/>
    </source>
</evidence>
<sequence length="105" mass="12439">MKLHADLVHFIKKVAHPEFELIKLSTITFAFETRHLCSVCHQITKLFKAAEKDHQWIRLGIPQRSMMSTYNVKNSANIFRDTLDYYNAIRKVLSQQYKDEKLDKN</sequence>
<dbReference type="AlphaFoldDB" id="A0A0P1AFQ2"/>
<dbReference type="GeneID" id="36404653"/>
<protein>
    <submittedName>
        <fullName evidence="1">Uncharacterized protein</fullName>
    </submittedName>
</protein>
<organism evidence="1 2">
    <name type="scientific">Plasmopara halstedii</name>
    <name type="common">Downy mildew of sunflower</name>
    <dbReference type="NCBI Taxonomy" id="4781"/>
    <lineage>
        <taxon>Eukaryota</taxon>
        <taxon>Sar</taxon>
        <taxon>Stramenopiles</taxon>
        <taxon>Oomycota</taxon>
        <taxon>Peronosporomycetes</taxon>
        <taxon>Peronosporales</taxon>
        <taxon>Peronosporaceae</taxon>
        <taxon>Plasmopara</taxon>
    </lineage>
</organism>